<evidence type="ECO:0000256" key="3">
    <source>
        <dbReference type="ARBA" id="ARBA00022618"/>
    </source>
</evidence>
<dbReference type="InterPro" id="IPR011010">
    <property type="entry name" value="DNA_brk_join_enz"/>
</dbReference>
<dbReference type="PANTHER" id="PTHR30349">
    <property type="entry name" value="PHAGE INTEGRASE-RELATED"/>
    <property type="match status" value="1"/>
</dbReference>
<evidence type="ECO:0000259" key="11">
    <source>
        <dbReference type="PROSITE" id="PS51900"/>
    </source>
</evidence>
<comment type="function">
    <text evidence="9">Site-specific tyrosine recombinase, which acts by catalyzing the cutting and rejoining of the recombining DNA molecules. The XerC-XerD complex is essential to convert dimers of the bacterial chromosome into monomers to permit their segregation at cell division. It also contributes to the segregational stability of plasmids.</text>
</comment>
<proteinExistence type="inferred from homology"/>
<dbReference type="InterPro" id="IPR023009">
    <property type="entry name" value="Tyrosine_recombinase_XerC/XerD"/>
</dbReference>
<dbReference type="GO" id="GO:0006313">
    <property type="term" value="P:DNA transposition"/>
    <property type="evidence" value="ECO:0007669"/>
    <property type="project" value="UniProtKB-UniRule"/>
</dbReference>
<dbReference type="HAMAP" id="MF_01808">
    <property type="entry name" value="Recomb_XerC_XerD"/>
    <property type="match status" value="1"/>
</dbReference>
<keyword evidence="2 9" id="KW-0963">Cytoplasm</keyword>
<comment type="subcellular location">
    <subcellularLocation>
        <location evidence="1 9">Cytoplasm</location>
    </subcellularLocation>
</comment>
<reference evidence="12 13" key="1">
    <citation type="submission" date="2018-06" db="EMBL/GenBank/DDBJ databases">
        <title>Genomic Encyclopedia of Type Strains, Phase IV (KMG-IV): sequencing the most valuable type-strain genomes for metagenomic binning, comparative biology and taxonomic classification.</title>
        <authorList>
            <person name="Goeker M."/>
        </authorList>
    </citation>
    <scope>NUCLEOTIDE SEQUENCE [LARGE SCALE GENOMIC DNA]</scope>
    <source>
        <strain evidence="12 13">DSM 25532</strain>
    </source>
</reference>
<evidence type="ECO:0000313" key="12">
    <source>
        <dbReference type="EMBL" id="RBP39059.1"/>
    </source>
</evidence>
<dbReference type="PANTHER" id="PTHR30349:SF81">
    <property type="entry name" value="TYROSINE RECOMBINASE XERC"/>
    <property type="match status" value="1"/>
</dbReference>
<keyword evidence="6 9" id="KW-0238">DNA-binding</keyword>
<keyword evidence="8 9" id="KW-0131">Cell cycle</keyword>
<organism evidence="12 13">
    <name type="scientific">Roseimicrobium gellanilyticum</name>
    <dbReference type="NCBI Taxonomy" id="748857"/>
    <lineage>
        <taxon>Bacteria</taxon>
        <taxon>Pseudomonadati</taxon>
        <taxon>Verrucomicrobiota</taxon>
        <taxon>Verrucomicrobiia</taxon>
        <taxon>Verrucomicrobiales</taxon>
        <taxon>Verrucomicrobiaceae</taxon>
        <taxon>Roseimicrobium</taxon>
    </lineage>
</organism>
<protein>
    <recommendedName>
        <fullName evidence="9">Tyrosine recombinase XerC</fullName>
    </recommendedName>
</protein>
<feature type="active site" evidence="9">
    <location>
        <position position="246"/>
    </location>
</feature>
<dbReference type="InterPro" id="IPR044068">
    <property type="entry name" value="CB"/>
</dbReference>
<evidence type="ECO:0000256" key="9">
    <source>
        <dbReference type="HAMAP-Rule" id="MF_01808"/>
    </source>
</evidence>
<dbReference type="GO" id="GO:0007059">
    <property type="term" value="P:chromosome segregation"/>
    <property type="evidence" value="ECO:0007669"/>
    <property type="project" value="UniProtKB-UniRule"/>
</dbReference>
<dbReference type="AlphaFoldDB" id="A0A366HAX5"/>
<evidence type="ECO:0000313" key="13">
    <source>
        <dbReference type="Proteomes" id="UP000253426"/>
    </source>
</evidence>
<dbReference type="GO" id="GO:0051301">
    <property type="term" value="P:cell division"/>
    <property type="evidence" value="ECO:0007669"/>
    <property type="project" value="UniProtKB-KW"/>
</dbReference>
<dbReference type="Pfam" id="PF00589">
    <property type="entry name" value="Phage_integrase"/>
    <property type="match status" value="1"/>
</dbReference>
<keyword evidence="3 9" id="KW-0132">Cell division</keyword>
<dbReference type="Pfam" id="PF02899">
    <property type="entry name" value="Phage_int_SAM_1"/>
    <property type="match status" value="1"/>
</dbReference>
<evidence type="ECO:0000256" key="1">
    <source>
        <dbReference type="ARBA" id="ARBA00004496"/>
    </source>
</evidence>
<evidence type="ECO:0000256" key="7">
    <source>
        <dbReference type="ARBA" id="ARBA00023172"/>
    </source>
</evidence>
<name>A0A366HAX5_9BACT</name>
<evidence type="ECO:0000256" key="8">
    <source>
        <dbReference type="ARBA" id="ARBA00023306"/>
    </source>
</evidence>
<dbReference type="EMBL" id="QNRR01000010">
    <property type="protein sequence ID" value="RBP39059.1"/>
    <property type="molecule type" value="Genomic_DNA"/>
</dbReference>
<dbReference type="NCBIfam" id="NF001399">
    <property type="entry name" value="PRK00283.1"/>
    <property type="match status" value="1"/>
</dbReference>
<feature type="active site" evidence="9">
    <location>
        <position position="243"/>
    </location>
</feature>
<dbReference type="Gene3D" id="1.10.443.10">
    <property type="entry name" value="Intergrase catalytic core"/>
    <property type="match status" value="1"/>
</dbReference>
<feature type="active site" evidence="9">
    <location>
        <position position="147"/>
    </location>
</feature>
<dbReference type="SUPFAM" id="SSF47823">
    <property type="entry name" value="lambda integrase-like, N-terminal domain"/>
    <property type="match status" value="1"/>
</dbReference>
<evidence type="ECO:0000256" key="6">
    <source>
        <dbReference type="ARBA" id="ARBA00023125"/>
    </source>
</evidence>
<keyword evidence="5 9" id="KW-0229">DNA integration</keyword>
<dbReference type="Gene3D" id="1.10.150.130">
    <property type="match status" value="1"/>
</dbReference>
<comment type="subunit">
    <text evidence="9">Forms a cyclic heterotetrameric complex composed of two molecules of XerC and two molecules of XerD.</text>
</comment>
<feature type="active site" evidence="9">
    <location>
        <position position="171"/>
    </location>
</feature>
<dbReference type="InterPro" id="IPR050090">
    <property type="entry name" value="Tyrosine_recombinase_XerCD"/>
</dbReference>
<dbReference type="OrthoDB" id="9801717at2"/>
<sequence>MQQEIDSFILHLATERGLSTNYQLLVTQVLTRFASWMQMKHKKGAVADVVTDDITDYLGMRKGDGIAASSLRIELVAIKIFFRWLAVRGLRKGDPAEPVLPPRVEARLPETLNEQDVGKLLESVQGHEPLDLRDRAMLELTYASGLRVSEVTGTKLENLNLDEGWIRVTGKGNKTRLIPVGQEARASVQRYLNSARPKLVKPKTQSWIFINRNGGKLTTARIWQIFRERAEQAGIDPDRVHPHLLRHSFATHLLGNGADLRVIQEMLGHADIATTQIYTHVDQNRLKDTHRRFHPRR</sequence>
<keyword evidence="13" id="KW-1185">Reference proteome</keyword>
<comment type="caution">
    <text evidence="12">The sequence shown here is derived from an EMBL/GenBank/DDBJ whole genome shotgun (WGS) entry which is preliminary data.</text>
</comment>
<evidence type="ECO:0000256" key="2">
    <source>
        <dbReference type="ARBA" id="ARBA00022490"/>
    </source>
</evidence>
<dbReference type="SUPFAM" id="SSF56349">
    <property type="entry name" value="DNA breaking-rejoining enzymes"/>
    <property type="match status" value="1"/>
</dbReference>
<dbReference type="InterPro" id="IPR002104">
    <property type="entry name" value="Integrase_catalytic"/>
</dbReference>
<dbReference type="GO" id="GO:0005737">
    <property type="term" value="C:cytoplasm"/>
    <property type="evidence" value="ECO:0007669"/>
    <property type="project" value="UniProtKB-SubCell"/>
</dbReference>
<dbReference type="GO" id="GO:0009037">
    <property type="term" value="F:tyrosine-based site-specific recombinase activity"/>
    <property type="evidence" value="ECO:0007669"/>
    <property type="project" value="UniProtKB-UniRule"/>
</dbReference>
<feature type="active site" evidence="9">
    <location>
        <position position="269"/>
    </location>
</feature>
<evidence type="ECO:0000256" key="5">
    <source>
        <dbReference type="ARBA" id="ARBA00022908"/>
    </source>
</evidence>
<dbReference type="Proteomes" id="UP000253426">
    <property type="component" value="Unassembled WGS sequence"/>
</dbReference>
<comment type="similarity">
    <text evidence="9">Belongs to the 'phage' integrase family. XerC subfamily.</text>
</comment>
<evidence type="ECO:0000259" key="10">
    <source>
        <dbReference type="PROSITE" id="PS51898"/>
    </source>
</evidence>
<gene>
    <name evidence="9" type="primary">xerC</name>
    <name evidence="12" type="ORF">DES53_11083</name>
</gene>
<dbReference type="GO" id="GO:0003677">
    <property type="term" value="F:DNA binding"/>
    <property type="evidence" value="ECO:0007669"/>
    <property type="project" value="UniProtKB-UniRule"/>
</dbReference>
<dbReference type="InterPro" id="IPR013762">
    <property type="entry name" value="Integrase-like_cat_sf"/>
</dbReference>
<dbReference type="PROSITE" id="PS51900">
    <property type="entry name" value="CB"/>
    <property type="match status" value="1"/>
</dbReference>
<dbReference type="PROSITE" id="PS51898">
    <property type="entry name" value="TYR_RECOMBINASE"/>
    <property type="match status" value="1"/>
</dbReference>
<dbReference type="CDD" id="cd00798">
    <property type="entry name" value="INT_XerDC_C"/>
    <property type="match status" value="1"/>
</dbReference>
<dbReference type="InterPro" id="IPR010998">
    <property type="entry name" value="Integrase_recombinase_N"/>
</dbReference>
<feature type="domain" description="Tyr recombinase" evidence="10">
    <location>
        <begin position="107"/>
        <end position="291"/>
    </location>
</feature>
<keyword evidence="4 9" id="KW-0159">Chromosome partition</keyword>
<evidence type="ECO:0000256" key="4">
    <source>
        <dbReference type="ARBA" id="ARBA00022829"/>
    </source>
</evidence>
<feature type="domain" description="Core-binding (CB)" evidence="11">
    <location>
        <begin position="1"/>
        <end position="86"/>
    </location>
</feature>
<dbReference type="RefSeq" id="WP_113960942.1">
    <property type="nucleotide sequence ID" value="NZ_QNRR01000010.1"/>
</dbReference>
<accession>A0A366HAX5</accession>
<dbReference type="InterPro" id="IPR004107">
    <property type="entry name" value="Integrase_SAM-like_N"/>
</dbReference>
<feature type="active site" description="O-(3'-phospho-DNA)-tyrosine intermediate" evidence="9">
    <location>
        <position position="278"/>
    </location>
</feature>
<keyword evidence="7 9" id="KW-0233">DNA recombination</keyword>